<proteinExistence type="predicted"/>
<protein>
    <submittedName>
        <fullName evidence="2">Ku domain-containing protein</fullName>
    </submittedName>
</protein>
<dbReference type="WBParaSite" id="ES5_v2.g18404.t1">
    <property type="protein sequence ID" value="ES5_v2.g18404.t1"/>
    <property type="gene ID" value="ES5_v2.g18404"/>
</dbReference>
<accession>A0AC34FM17</accession>
<reference evidence="2" key="1">
    <citation type="submission" date="2022-11" db="UniProtKB">
        <authorList>
            <consortium name="WormBaseParasite"/>
        </authorList>
    </citation>
    <scope>IDENTIFICATION</scope>
</reference>
<dbReference type="Proteomes" id="UP000887579">
    <property type="component" value="Unplaced"/>
</dbReference>
<sequence>MASQQRNLIVLVDYEDDIVIIDPEKDTREKVYIREIHDGKITNANEFCDLLESFLPLERVKAILFIIISTNFQRFNDAQEFRLTCQKFCQKNEIFFVSVPFTCLEAIYAVSQSQTLVNEGEQVLITFSMVPGFPHGFTLLREKDRYRFLKYNRSNKFMFSDEWKKEYFDVFNPKKYILVHQIPNNNRQGEIEMYDDFFEELNAATITQGPDFNLLSKAAAEKVLHLMDEKISKYDVAPPCLNEFFIYIGKDTVMEALLFDDPLPFEKSVIVDVDASKKLLVFVKTDYFGPKELLKEIKLSSFKSKKIKINLKVDVNAIYEFNVDPVGEKTLNEKVSELSLTDSKIDPKTSVSVARIIFSKQTFAVYVKENGIVRGIKNDMDGIPLYIAFTEKKPIVGQSAKELYDKKPESVIFDLIKLCSTSNANIMNPKWAFRFLKENNCLMVNVHTVDGEKNSSVDLLMALILRHAMKIIKNETGKKMNKIEIEFRGFSPNDILKQTFINAGKLMEAEIKFC</sequence>
<name>A0AC34FM17_9BILA</name>
<organism evidence="1 2">
    <name type="scientific">Panagrolaimus sp. ES5</name>
    <dbReference type="NCBI Taxonomy" id="591445"/>
    <lineage>
        <taxon>Eukaryota</taxon>
        <taxon>Metazoa</taxon>
        <taxon>Ecdysozoa</taxon>
        <taxon>Nematoda</taxon>
        <taxon>Chromadorea</taxon>
        <taxon>Rhabditida</taxon>
        <taxon>Tylenchina</taxon>
        <taxon>Panagrolaimomorpha</taxon>
        <taxon>Panagrolaimoidea</taxon>
        <taxon>Panagrolaimidae</taxon>
        <taxon>Panagrolaimus</taxon>
    </lineage>
</organism>
<evidence type="ECO:0000313" key="2">
    <source>
        <dbReference type="WBParaSite" id="ES5_v2.g18404.t1"/>
    </source>
</evidence>
<evidence type="ECO:0000313" key="1">
    <source>
        <dbReference type="Proteomes" id="UP000887579"/>
    </source>
</evidence>